<evidence type="ECO:0000313" key="1">
    <source>
        <dbReference type="EMBL" id="RNA23920.1"/>
    </source>
</evidence>
<organism evidence="1 2">
    <name type="scientific">Brachionus plicatilis</name>
    <name type="common">Marine rotifer</name>
    <name type="synonym">Brachionus muelleri</name>
    <dbReference type="NCBI Taxonomy" id="10195"/>
    <lineage>
        <taxon>Eukaryota</taxon>
        <taxon>Metazoa</taxon>
        <taxon>Spiralia</taxon>
        <taxon>Gnathifera</taxon>
        <taxon>Rotifera</taxon>
        <taxon>Eurotatoria</taxon>
        <taxon>Monogononta</taxon>
        <taxon>Pseudotrocha</taxon>
        <taxon>Ploima</taxon>
        <taxon>Brachionidae</taxon>
        <taxon>Brachionus</taxon>
    </lineage>
</organism>
<reference evidence="1 2" key="1">
    <citation type="journal article" date="2018" name="Sci. Rep.">
        <title>Genomic signatures of local adaptation to the degree of environmental predictability in rotifers.</title>
        <authorList>
            <person name="Franch-Gras L."/>
            <person name="Hahn C."/>
            <person name="Garcia-Roger E.M."/>
            <person name="Carmona M.J."/>
            <person name="Serra M."/>
            <person name="Gomez A."/>
        </authorList>
    </citation>
    <scope>NUCLEOTIDE SEQUENCE [LARGE SCALE GENOMIC DNA]</scope>
    <source>
        <strain evidence="1">HYR1</strain>
    </source>
</reference>
<name>A0A3M7RKI5_BRAPC</name>
<accession>A0A3M7RKI5</accession>
<proteinExistence type="predicted"/>
<protein>
    <submittedName>
        <fullName evidence="1">Uncharacterized protein</fullName>
    </submittedName>
</protein>
<evidence type="ECO:0000313" key="2">
    <source>
        <dbReference type="Proteomes" id="UP000276133"/>
    </source>
</evidence>
<sequence>MVSSDIVKNDYSFFCEIQIFPQKKLTVFFGCLKKDCLGDRPNDCKKPSGAEKRDIAAQNCPGV</sequence>
<dbReference type="Proteomes" id="UP000276133">
    <property type="component" value="Unassembled WGS sequence"/>
</dbReference>
<keyword evidence="2" id="KW-1185">Reference proteome</keyword>
<gene>
    <name evidence="1" type="ORF">BpHYR1_037650</name>
</gene>
<dbReference type="AlphaFoldDB" id="A0A3M7RKI5"/>
<comment type="caution">
    <text evidence="1">The sequence shown here is derived from an EMBL/GenBank/DDBJ whole genome shotgun (WGS) entry which is preliminary data.</text>
</comment>
<dbReference type="EMBL" id="REGN01003196">
    <property type="protein sequence ID" value="RNA23920.1"/>
    <property type="molecule type" value="Genomic_DNA"/>
</dbReference>